<sequence length="541" mass="61336">MSALKSVKLSRSRLIVAGLMLVALVQPCWPLALTTFGKSNPQNNQQSQNNDRKDGERVQARECASDSECAGIKGASCLDSIFAKDNKRRCLCGDYREPRNGLCDNQYKSAKVLCNNNDECTPGAQCMLGNDTSLPGRRCWCLSGYEIDEDRQCSGKQCVKGQSLVLRSMSATAQPKLQENLKPKTAIVMMNMGGPTSTDKVGEYLHRIMTDRDMIQLPVQSRLGPWIAQRRTSEVQKKYQEIGGGSPILKWTNRQGELLCKKLDQMSPETAPHKHYVAFRYADPLTEVTLEQIEEEGAERTVLFSQYPQYSCATSGSSFNVIHKFYKNRKFPEKSKWSVIDRWSTHPLLVKTFAERIKEELKQFPENVRKDVIILFSAHSLPLKAVNRGDPYPSEVGATVQLVMEELKYCNPYNLVWQSKVGPLPWLGPFTDEALKGYKEQGKNNFILVPIAFVNEHIETLHEMDIEYCHDLGKELKIDNIRRAKAPNDHPLFIEALADIVVTHLKSDQRVTPKFLNRCPHCVNQNCADTKNWFSKICKLN</sequence>
<keyword evidence="8 13" id="KW-0350">Heme biosynthesis</keyword>
<evidence type="ECO:0000256" key="3">
    <source>
        <dbReference type="ARBA" id="ARBA00007718"/>
    </source>
</evidence>
<dbReference type="InterPro" id="IPR001015">
    <property type="entry name" value="Ferrochelatase"/>
</dbReference>
<comment type="subcellular location">
    <subcellularLocation>
        <location evidence="1">Mitochondrion inner membrane</location>
        <topology evidence="1">Peripheral membrane protein</topology>
        <orientation evidence="1">Matrix side</orientation>
    </subcellularLocation>
</comment>
<evidence type="ECO:0000256" key="12">
    <source>
        <dbReference type="ARBA" id="ARBA00049915"/>
    </source>
</evidence>
<dbReference type="InterPro" id="IPR033659">
    <property type="entry name" value="Ferrochelatase_N"/>
</dbReference>
<evidence type="ECO:0000256" key="13">
    <source>
        <dbReference type="RuleBase" id="RU000607"/>
    </source>
</evidence>
<protein>
    <recommendedName>
        <fullName evidence="13">Ferrochelatase</fullName>
        <ecNumber evidence="13">4.98.1.1</ecNumber>
    </recommendedName>
</protein>
<dbReference type="OrthoDB" id="1323at2759"/>
<evidence type="ECO:0000256" key="10">
    <source>
        <dbReference type="ARBA" id="ARBA00023239"/>
    </source>
</evidence>
<keyword evidence="9" id="KW-0472">Membrane</keyword>
<evidence type="ECO:0000256" key="2">
    <source>
        <dbReference type="ARBA" id="ARBA00004943"/>
    </source>
</evidence>
<dbReference type="InterPro" id="IPR009030">
    <property type="entry name" value="Growth_fac_rcpt_cys_sf"/>
</dbReference>
<dbReference type="NCBIfam" id="TIGR00109">
    <property type="entry name" value="hemH"/>
    <property type="match status" value="1"/>
</dbReference>
<evidence type="ECO:0000256" key="9">
    <source>
        <dbReference type="ARBA" id="ARBA00023136"/>
    </source>
</evidence>
<dbReference type="FunFam" id="3.40.50.1400:FF:000003">
    <property type="entry name" value="Ferrochelatase"/>
    <property type="match status" value="1"/>
</dbReference>
<name>A0A6H5IV75_9HYME</name>
<organism evidence="15 16">
    <name type="scientific">Trichogramma brassicae</name>
    <dbReference type="NCBI Taxonomy" id="86971"/>
    <lineage>
        <taxon>Eukaryota</taxon>
        <taxon>Metazoa</taxon>
        <taxon>Ecdysozoa</taxon>
        <taxon>Arthropoda</taxon>
        <taxon>Hexapoda</taxon>
        <taxon>Insecta</taxon>
        <taxon>Pterygota</taxon>
        <taxon>Neoptera</taxon>
        <taxon>Endopterygota</taxon>
        <taxon>Hymenoptera</taxon>
        <taxon>Apocrita</taxon>
        <taxon>Proctotrupomorpha</taxon>
        <taxon>Chalcidoidea</taxon>
        <taxon>Trichogrammatidae</taxon>
        <taxon>Trichogramma</taxon>
    </lineage>
</organism>
<comment type="function">
    <text evidence="13">Catalyzes the ferrous insertion into protoporphyrin IX.</text>
</comment>
<dbReference type="Proteomes" id="UP000479190">
    <property type="component" value="Unassembled WGS sequence"/>
</dbReference>
<evidence type="ECO:0000256" key="6">
    <source>
        <dbReference type="ARBA" id="ARBA00023004"/>
    </source>
</evidence>
<dbReference type="GO" id="GO:0006783">
    <property type="term" value="P:heme biosynthetic process"/>
    <property type="evidence" value="ECO:0007669"/>
    <property type="project" value="UniProtKB-UniRule"/>
</dbReference>
<keyword evidence="7" id="KW-0496">Mitochondrion</keyword>
<dbReference type="GO" id="GO:0005743">
    <property type="term" value="C:mitochondrial inner membrane"/>
    <property type="evidence" value="ECO:0007669"/>
    <property type="project" value="UniProtKB-SubCell"/>
</dbReference>
<dbReference type="PROSITE" id="PS01186">
    <property type="entry name" value="EGF_2"/>
    <property type="match status" value="1"/>
</dbReference>
<dbReference type="SUPFAM" id="SSF57184">
    <property type="entry name" value="Growth factor receptor domain"/>
    <property type="match status" value="1"/>
</dbReference>
<dbReference type="InterPro" id="IPR033644">
    <property type="entry name" value="Ferrochelatase_C"/>
</dbReference>
<keyword evidence="10 13" id="KW-0456">Lyase</keyword>
<dbReference type="PANTHER" id="PTHR11108:SF1">
    <property type="entry name" value="FERROCHELATASE, MITOCHONDRIAL"/>
    <property type="match status" value="1"/>
</dbReference>
<evidence type="ECO:0000256" key="7">
    <source>
        <dbReference type="ARBA" id="ARBA00023128"/>
    </source>
</evidence>
<dbReference type="HAMAP" id="MF_00323">
    <property type="entry name" value="Ferrochelatase"/>
    <property type="match status" value="1"/>
</dbReference>
<dbReference type="EMBL" id="CADCXV010001072">
    <property type="protein sequence ID" value="CAB0040934.1"/>
    <property type="molecule type" value="Genomic_DNA"/>
</dbReference>
<dbReference type="CDD" id="cd03411">
    <property type="entry name" value="Ferrochelatase_N"/>
    <property type="match status" value="1"/>
</dbReference>
<evidence type="ECO:0000313" key="15">
    <source>
        <dbReference type="EMBL" id="CAB0040934.1"/>
    </source>
</evidence>
<dbReference type="Gene3D" id="3.40.50.1400">
    <property type="match status" value="2"/>
</dbReference>
<evidence type="ECO:0000313" key="16">
    <source>
        <dbReference type="Proteomes" id="UP000479190"/>
    </source>
</evidence>
<evidence type="ECO:0000256" key="11">
    <source>
        <dbReference type="ARBA" id="ARBA00023244"/>
    </source>
</evidence>
<dbReference type="Pfam" id="PF00762">
    <property type="entry name" value="Ferrochelatase"/>
    <property type="match status" value="1"/>
</dbReference>
<gene>
    <name evidence="15" type="ORF">TBRA_LOCUS12625</name>
</gene>
<dbReference type="UniPathway" id="UPA00252">
    <property type="reaction ID" value="UER00325"/>
</dbReference>
<evidence type="ECO:0000259" key="14">
    <source>
        <dbReference type="PROSITE" id="PS01186"/>
    </source>
</evidence>
<dbReference type="InterPro" id="IPR000742">
    <property type="entry name" value="EGF"/>
</dbReference>
<dbReference type="CDD" id="cd00419">
    <property type="entry name" value="Ferrochelatase_C"/>
    <property type="match status" value="1"/>
</dbReference>
<dbReference type="SUPFAM" id="SSF53800">
    <property type="entry name" value="Chelatase"/>
    <property type="match status" value="1"/>
</dbReference>
<comment type="similarity">
    <text evidence="3 13">Belongs to the ferrochelatase family.</text>
</comment>
<evidence type="ECO:0000256" key="4">
    <source>
        <dbReference type="ARBA" id="ARBA00022792"/>
    </source>
</evidence>
<keyword evidence="4 13" id="KW-0999">Mitochondrion inner membrane</keyword>
<keyword evidence="16" id="KW-1185">Reference proteome</keyword>
<dbReference type="PANTHER" id="PTHR11108">
    <property type="entry name" value="FERROCHELATASE"/>
    <property type="match status" value="1"/>
</dbReference>
<feature type="domain" description="EGF-like" evidence="14">
    <location>
        <begin position="139"/>
        <end position="153"/>
    </location>
</feature>
<dbReference type="EC" id="4.98.1.1" evidence="13"/>
<keyword evidence="5" id="KW-0809">Transit peptide</keyword>
<dbReference type="GO" id="GO:0004325">
    <property type="term" value="F:ferrochelatase activity"/>
    <property type="evidence" value="ECO:0007669"/>
    <property type="project" value="UniProtKB-UniRule"/>
</dbReference>
<dbReference type="InterPro" id="IPR019772">
    <property type="entry name" value="Ferrochelatase_AS"/>
</dbReference>
<dbReference type="AlphaFoldDB" id="A0A6H5IV75"/>
<keyword evidence="11 13" id="KW-0627">Porphyrin biosynthesis</keyword>
<evidence type="ECO:0000256" key="5">
    <source>
        <dbReference type="ARBA" id="ARBA00022946"/>
    </source>
</evidence>
<evidence type="ECO:0000256" key="8">
    <source>
        <dbReference type="ARBA" id="ARBA00023133"/>
    </source>
</evidence>
<proteinExistence type="inferred from homology"/>
<keyword evidence="6 13" id="KW-0408">Iron</keyword>
<comment type="pathway">
    <text evidence="2 13">Porphyrin-containing compound metabolism; protoheme biosynthesis; protoheme from protoporphyrin-IX: step 1/1.</text>
</comment>
<reference evidence="15 16" key="1">
    <citation type="submission" date="2020-02" db="EMBL/GenBank/DDBJ databases">
        <authorList>
            <person name="Ferguson B K."/>
        </authorList>
    </citation>
    <scope>NUCLEOTIDE SEQUENCE [LARGE SCALE GENOMIC DNA]</scope>
</reference>
<dbReference type="PROSITE" id="PS00534">
    <property type="entry name" value="FERROCHELATASE"/>
    <property type="match status" value="1"/>
</dbReference>
<accession>A0A6H5IV75</accession>
<evidence type="ECO:0000256" key="1">
    <source>
        <dbReference type="ARBA" id="ARBA00004443"/>
    </source>
</evidence>
<comment type="catalytic activity">
    <reaction evidence="12">
        <text>heme b + 2 H(+) = protoporphyrin IX + Fe(2+)</text>
        <dbReference type="Rhea" id="RHEA:22584"/>
        <dbReference type="ChEBI" id="CHEBI:15378"/>
        <dbReference type="ChEBI" id="CHEBI:29033"/>
        <dbReference type="ChEBI" id="CHEBI:57306"/>
        <dbReference type="ChEBI" id="CHEBI:60344"/>
        <dbReference type="EC" id="4.98.1.1"/>
    </reaction>
    <physiologicalReaction direction="right-to-left" evidence="12">
        <dbReference type="Rhea" id="RHEA:22586"/>
    </physiologicalReaction>
</comment>